<dbReference type="InterPro" id="IPR000070">
    <property type="entry name" value="Pectinesterase_cat"/>
</dbReference>
<dbReference type="InterPro" id="IPR036514">
    <property type="entry name" value="SGNH_hydro_sf"/>
</dbReference>
<gene>
    <name evidence="6" type="ORF">SAMN04490355_101462</name>
</gene>
<dbReference type="InterPro" id="IPR018040">
    <property type="entry name" value="Pectinesterase_Tyr_AS"/>
</dbReference>
<dbReference type="InterPro" id="IPR011050">
    <property type="entry name" value="Pectin_lyase_fold/virulence"/>
</dbReference>
<dbReference type="STRING" id="1123291.SAMN04490355_101462"/>
<dbReference type="UniPathway" id="UPA00545">
    <property type="reaction ID" value="UER00823"/>
</dbReference>
<comment type="catalytic activity">
    <reaction evidence="4">
        <text>[(1-&gt;4)-alpha-D-galacturonosyl methyl ester](n) + n H2O = [(1-&gt;4)-alpha-D-galacturonosyl](n) + n methanol + n H(+)</text>
        <dbReference type="Rhea" id="RHEA:22380"/>
        <dbReference type="Rhea" id="RHEA-COMP:14570"/>
        <dbReference type="Rhea" id="RHEA-COMP:14573"/>
        <dbReference type="ChEBI" id="CHEBI:15377"/>
        <dbReference type="ChEBI" id="CHEBI:15378"/>
        <dbReference type="ChEBI" id="CHEBI:17790"/>
        <dbReference type="ChEBI" id="CHEBI:140522"/>
        <dbReference type="ChEBI" id="CHEBI:140523"/>
        <dbReference type="EC" id="3.1.1.11"/>
    </reaction>
</comment>
<dbReference type="Proteomes" id="UP000199520">
    <property type="component" value="Unassembled WGS sequence"/>
</dbReference>
<dbReference type="CDD" id="cd01821">
    <property type="entry name" value="Rhamnogalacturan_acetylesterase_like"/>
    <property type="match status" value="1"/>
</dbReference>
<comment type="similarity">
    <text evidence="1">Belongs to the 'GDSL' lipolytic enzyme family.</text>
</comment>
<keyword evidence="2 4" id="KW-0378">Hydrolase</keyword>
<keyword evidence="3 4" id="KW-0063">Aspartyl esterase</keyword>
<dbReference type="PANTHER" id="PTHR43695:SF1">
    <property type="entry name" value="RHAMNOGALACTURONAN ACETYLESTERASE"/>
    <property type="match status" value="1"/>
</dbReference>
<accession>A0A1I4JWB1</accession>
<dbReference type="InterPro" id="IPR001087">
    <property type="entry name" value="GDSL"/>
</dbReference>
<dbReference type="Gene3D" id="2.160.20.10">
    <property type="entry name" value="Single-stranded right-handed beta-helix, Pectin lyase-like"/>
    <property type="match status" value="1"/>
</dbReference>
<evidence type="ECO:0000259" key="5">
    <source>
        <dbReference type="Pfam" id="PF01095"/>
    </source>
</evidence>
<organism evidence="6 7">
    <name type="scientific">Pelosinus propionicus DSM 13327</name>
    <dbReference type="NCBI Taxonomy" id="1123291"/>
    <lineage>
        <taxon>Bacteria</taxon>
        <taxon>Bacillati</taxon>
        <taxon>Bacillota</taxon>
        <taxon>Negativicutes</taxon>
        <taxon>Selenomonadales</taxon>
        <taxon>Sporomusaceae</taxon>
        <taxon>Pelosinus</taxon>
    </lineage>
</organism>
<dbReference type="PANTHER" id="PTHR43695">
    <property type="entry name" value="PUTATIVE (AFU_ORTHOLOGUE AFUA_2G17250)-RELATED"/>
    <property type="match status" value="1"/>
</dbReference>
<comment type="pathway">
    <text evidence="4">Glycan metabolism; pectin degradation; 2-dehydro-3-deoxy-D-gluconate from pectin: step 1/5.</text>
</comment>
<dbReference type="EMBL" id="FOTS01000014">
    <property type="protein sequence ID" value="SFL70641.1"/>
    <property type="molecule type" value="Genomic_DNA"/>
</dbReference>
<dbReference type="GO" id="GO:0042545">
    <property type="term" value="P:cell wall modification"/>
    <property type="evidence" value="ECO:0007669"/>
    <property type="project" value="UniProtKB-UniRule"/>
</dbReference>
<dbReference type="Gene3D" id="3.40.50.1110">
    <property type="entry name" value="SGNH hydrolase"/>
    <property type="match status" value="1"/>
</dbReference>
<evidence type="ECO:0000313" key="6">
    <source>
        <dbReference type="EMBL" id="SFL70641.1"/>
    </source>
</evidence>
<dbReference type="PROSITE" id="PS00800">
    <property type="entry name" value="PECTINESTERASE_1"/>
    <property type="match status" value="1"/>
</dbReference>
<protein>
    <recommendedName>
        <fullName evidence="4">Pectinesterase</fullName>
        <ecNumber evidence="4">3.1.1.11</ecNumber>
    </recommendedName>
</protein>
<dbReference type="Pfam" id="PF00657">
    <property type="entry name" value="Lipase_GDSL"/>
    <property type="match status" value="1"/>
</dbReference>
<dbReference type="EC" id="3.1.1.11" evidence="4"/>
<keyword evidence="7" id="KW-1185">Reference proteome</keyword>
<dbReference type="GO" id="GO:0045490">
    <property type="term" value="P:pectin catabolic process"/>
    <property type="evidence" value="ECO:0007669"/>
    <property type="project" value="UniProtKB-UniRule"/>
</dbReference>
<name>A0A1I4JWB1_9FIRM</name>
<evidence type="ECO:0000256" key="4">
    <source>
        <dbReference type="RuleBase" id="RU000589"/>
    </source>
</evidence>
<dbReference type="SUPFAM" id="SSF51126">
    <property type="entry name" value="Pectin lyase-like"/>
    <property type="match status" value="1"/>
</dbReference>
<sequence>MLKKFILSFIIVLMTINILHPISISFAANRPITVYLAGDSTVMTYSKEQAPKAGWGQMLSKFLSGDVTIKNFAKGGRSSKTFINEGRLNQILDQIQPGDYLLIQFGHNDEKSIKVDPERKIYTEPSTEYKGYIQQYIWGARQHHAVPVLVTPVERRRFDENGKINSTHTAWTAAMKEVALEEHVPVIDLERSSKELFESLGIEGTKPIFFNVAPGESENYPNGAGDNTHFMEYGAHLMAKLVIDEIKKLDIGLKSYIIETGWQNAAFGLSKNFVVKNKQYDSIVDSNYEGNDGKLVNGRKMYKTVQAAVDGVDKENNTQKTIFIKKGTYKEKLIIDRPHITLIGEDTAETKITYDLPAGALKEDGTKWGMLAASVNIYPLATDFIGINITFENTFDRLEYPGLKDGQALALRNDADRSLFVNCSFLSHQDTLLASFGKANRQFYYKCYIAGDVDFIYGMARAVFEDVDIMSLERDAKKYNGYITAAGTDQESKYGFLIENSRLISNIKKPGTVFLGRPWRQGAQVVYKNCYMGEHISTVGWIDMSNNTAAAARLYEYGSTGPGAVISNTRRVLSDAEAKEYTIEKVLEGWNPMASIDRI</sequence>
<evidence type="ECO:0000256" key="2">
    <source>
        <dbReference type="ARBA" id="ARBA00022801"/>
    </source>
</evidence>
<evidence type="ECO:0000256" key="1">
    <source>
        <dbReference type="ARBA" id="ARBA00008668"/>
    </source>
</evidence>
<dbReference type="InterPro" id="IPR037459">
    <property type="entry name" value="RhgT-like"/>
</dbReference>
<evidence type="ECO:0000313" key="7">
    <source>
        <dbReference type="Proteomes" id="UP000199520"/>
    </source>
</evidence>
<dbReference type="InterPro" id="IPR012334">
    <property type="entry name" value="Pectin_lyas_fold"/>
</dbReference>
<evidence type="ECO:0000256" key="3">
    <source>
        <dbReference type="ARBA" id="ARBA00023085"/>
    </source>
</evidence>
<dbReference type="GO" id="GO:0030599">
    <property type="term" value="F:pectinesterase activity"/>
    <property type="evidence" value="ECO:0007669"/>
    <property type="project" value="UniProtKB-UniRule"/>
</dbReference>
<dbReference type="OrthoDB" id="9804686at2"/>
<proteinExistence type="inferred from homology"/>
<dbReference type="RefSeq" id="WP_090935849.1">
    <property type="nucleotide sequence ID" value="NZ_FOTS01000014.1"/>
</dbReference>
<feature type="domain" description="Pectinesterase catalytic" evidence="5">
    <location>
        <begin position="297"/>
        <end position="589"/>
    </location>
</feature>
<dbReference type="Pfam" id="PF01095">
    <property type="entry name" value="Pectinesterase"/>
    <property type="match status" value="1"/>
</dbReference>
<dbReference type="AlphaFoldDB" id="A0A1I4JWB1"/>
<dbReference type="SUPFAM" id="SSF52266">
    <property type="entry name" value="SGNH hydrolase"/>
    <property type="match status" value="1"/>
</dbReference>
<reference evidence="7" key="1">
    <citation type="submission" date="2016-10" db="EMBL/GenBank/DDBJ databases">
        <authorList>
            <person name="Varghese N."/>
            <person name="Submissions S."/>
        </authorList>
    </citation>
    <scope>NUCLEOTIDE SEQUENCE [LARGE SCALE GENOMIC DNA]</scope>
    <source>
        <strain evidence="7">DSM 13327</strain>
    </source>
</reference>